<dbReference type="Proteomes" id="UP000244523">
    <property type="component" value="Unassembled WGS sequence"/>
</dbReference>
<name>A0A2T6K8Y3_9RHOB</name>
<gene>
    <name evidence="1" type="ORF">C8N45_1144</name>
</gene>
<keyword evidence="2" id="KW-1185">Reference proteome</keyword>
<organism evidence="1 2">
    <name type="scientific">Yoonia sediminilitoris</name>
    <dbReference type="NCBI Taxonomy" id="1286148"/>
    <lineage>
        <taxon>Bacteria</taxon>
        <taxon>Pseudomonadati</taxon>
        <taxon>Pseudomonadota</taxon>
        <taxon>Alphaproteobacteria</taxon>
        <taxon>Rhodobacterales</taxon>
        <taxon>Paracoccaceae</taxon>
        <taxon>Yoonia</taxon>
    </lineage>
</organism>
<sequence>MARAAVDLYPQGTTGTAFDQIAELVTADEGLTKRYSASDLTEIAPDVGALNKILVQTILETGSINDGSLTAQDVVAIGNWFKNKAAEEFIVNDRALTYG</sequence>
<dbReference type="AlphaFoldDB" id="A0A2T6K8Y3"/>
<comment type="caution">
    <text evidence="1">The sequence shown here is derived from an EMBL/GenBank/DDBJ whole genome shotgun (WGS) entry which is preliminary data.</text>
</comment>
<accession>A0A2T6K8Y3</accession>
<evidence type="ECO:0000313" key="1">
    <source>
        <dbReference type="EMBL" id="PUB11232.1"/>
    </source>
</evidence>
<reference evidence="1 2" key="1">
    <citation type="submission" date="2018-04" db="EMBL/GenBank/DDBJ databases">
        <title>Genomic Encyclopedia of Archaeal and Bacterial Type Strains, Phase II (KMG-II): from individual species to whole genera.</title>
        <authorList>
            <person name="Goeker M."/>
        </authorList>
    </citation>
    <scope>NUCLEOTIDE SEQUENCE [LARGE SCALE GENOMIC DNA]</scope>
    <source>
        <strain evidence="1 2">DSM 29955</strain>
    </source>
</reference>
<protein>
    <submittedName>
        <fullName evidence="1">Uncharacterized protein</fullName>
    </submittedName>
</protein>
<dbReference type="EMBL" id="QBUD01000014">
    <property type="protein sequence ID" value="PUB11232.1"/>
    <property type="molecule type" value="Genomic_DNA"/>
</dbReference>
<proteinExistence type="predicted"/>
<evidence type="ECO:0000313" key="2">
    <source>
        <dbReference type="Proteomes" id="UP000244523"/>
    </source>
</evidence>